<dbReference type="Gene3D" id="3.40.1350.10">
    <property type="match status" value="1"/>
</dbReference>
<evidence type="ECO:0000256" key="2">
    <source>
        <dbReference type="HAMAP-Rule" id="MF_00048"/>
    </source>
</evidence>
<name>A0A249DZU2_9ENTR</name>
<evidence type="ECO:0000313" key="3">
    <source>
        <dbReference type="EMBL" id="ASX27074.1"/>
    </source>
</evidence>
<dbReference type="SUPFAM" id="SSF52980">
    <property type="entry name" value="Restriction endonuclease-like"/>
    <property type="match status" value="1"/>
</dbReference>
<dbReference type="EMBL" id="CP016303">
    <property type="protein sequence ID" value="ASX27074.1"/>
    <property type="molecule type" value="Genomic_DNA"/>
</dbReference>
<gene>
    <name evidence="3" type="ORF">BA171_06495</name>
</gene>
<dbReference type="NCBIfam" id="NF009150">
    <property type="entry name" value="PRK12497.1-3"/>
    <property type="match status" value="1"/>
</dbReference>
<dbReference type="InterPro" id="IPR003509">
    <property type="entry name" value="UPF0102_YraN-like"/>
</dbReference>
<dbReference type="GO" id="GO:0003676">
    <property type="term" value="F:nucleic acid binding"/>
    <property type="evidence" value="ECO:0007669"/>
    <property type="project" value="InterPro"/>
</dbReference>
<dbReference type="HAMAP" id="MF_00048">
    <property type="entry name" value="UPF0102"/>
    <property type="match status" value="1"/>
</dbReference>
<evidence type="ECO:0000256" key="1">
    <source>
        <dbReference type="ARBA" id="ARBA00006738"/>
    </source>
</evidence>
<dbReference type="PANTHER" id="PTHR34039">
    <property type="entry name" value="UPF0102 PROTEIN YRAN"/>
    <property type="match status" value="1"/>
</dbReference>
<comment type="similarity">
    <text evidence="1 2">Belongs to the UPF0102 family.</text>
</comment>
<dbReference type="InterPro" id="IPR011335">
    <property type="entry name" value="Restrct_endonuc-II-like"/>
</dbReference>
<organism evidence="3 4">
    <name type="scientific">Candidatus Hamiltonella defensa</name>
    <name type="common">Bemisia tabaci</name>
    <dbReference type="NCBI Taxonomy" id="672795"/>
    <lineage>
        <taxon>Bacteria</taxon>
        <taxon>Pseudomonadati</taxon>
        <taxon>Pseudomonadota</taxon>
        <taxon>Gammaproteobacteria</taxon>
        <taxon>Enterobacterales</taxon>
        <taxon>Enterobacteriaceae</taxon>
        <taxon>aphid secondary symbionts</taxon>
        <taxon>Candidatus Williamhamiltonella</taxon>
    </lineage>
</organism>
<accession>A0A249DZU2</accession>
<dbReference type="Proteomes" id="UP000216438">
    <property type="component" value="Chromosome"/>
</dbReference>
<dbReference type="AlphaFoldDB" id="A0A249DZU2"/>
<dbReference type="NCBIfam" id="TIGR00252">
    <property type="entry name" value="YraN family protein"/>
    <property type="match status" value="1"/>
</dbReference>
<reference evidence="4" key="1">
    <citation type="submission" date="2016-06" db="EMBL/GenBank/DDBJ databases">
        <authorList>
            <person name="Chen W."/>
            <person name="Hasegawa D.K."/>
        </authorList>
    </citation>
    <scope>NUCLEOTIDE SEQUENCE [LARGE SCALE GENOMIC DNA]</scope>
    <source>
        <strain evidence="4">MEAM1</strain>
    </source>
</reference>
<evidence type="ECO:0000313" key="4">
    <source>
        <dbReference type="Proteomes" id="UP000216438"/>
    </source>
</evidence>
<protein>
    <recommendedName>
        <fullName evidence="2">UPF0102 protein BA171_06495</fullName>
    </recommendedName>
</protein>
<reference evidence="3 4" key="2">
    <citation type="submission" date="2017-09" db="EMBL/GenBank/DDBJ databases">
        <title>The genome of whitefly Bemisia tabaci, a global crop pest, provides novel insights into virus transmission, host adaptation and insecticide resistance.</title>
        <authorList>
            <person name="Kaur N."/>
            <person name="Kliot A."/>
            <person name="Pinheiro P.V."/>
            <person name="Luan J."/>
            <person name="Zheng Y."/>
            <person name="Liu W."/>
            <person name="Sun H."/>
            <person name="Yang X."/>
            <person name="Xu Y."/>
            <person name="Luo Y."/>
            <person name="Kruse A."/>
            <person name="Fisher T.W."/>
            <person name="Nelson D.R."/>
            <person name="Elimelech M."/>
            <person name="MacCoss M."/>
            <person name="Johnson R."/>
            <person name="Cohen E."/>
            <person name="Hunter W.B."/>
            <person name="Brown J.K."/>
            <person name="Jander G."/>
            <person name="Cilia M."/>
            <person name="Douglas A.E."/>
            <person name="Ghanim M."/>
            <person name="Simmons A.M."/>
            <person name="Wintermantel W.M."/>
            <person name="Ling K.-S."/>
            <person name="Fei Z."/>
        </authorList>
    </citation>
    <scope>NUCLEOTIDE SEQUENCE [LARGE SCALE GENOMIC DNA]</scope>
    <source>
        <strain evidence="3 4">MEAM1</strain>
    </source>
</reference>
<dbReference type="InterPro" id="IPR011856">
    <property type="entry name" value="tRNA_endonuc-like_dom_sf"/>
</dbReference>
<proteinExistence type="inferred from homology"/>
<dbReference type="Pfam" id="PF02021">
    <property type="entry name" value="UPF0102"/>
    <property type="match status" value="1"/>
</dbReference>
<sequence>MDKTLSRREIGFRYEMIARRYLEKAGLVFKEANVTLRSAEIDLIMRDQKTWVFVEVRFKRNSFFGSAADSINKKKQKRLRDAATIWLAKRASHFNTSYRFDVFAITGNQFEWFQNAFN</sequence>
<dbReference type="PANTHER" id="PTHR34039:SF1">
    <property type="entry name" value="UPF0102 PROTEIN YRAN"/>
    <property type="match status" value="1"/>
</dbReference>